<name>A0A813JMB1_POLGL</name>
<comment type="caution">
    <text evidence="1">The sequence shown here is derived from an EMBL/GenBank/DDBJ whole genome shotgun (WGS) entry which is preliminary data.</text>
</comment>
<accession>A0A813JMB1</accession>
<organism evidence="1 2">
    <name type="scientific">Polarella glacialis</name>
    <name type="common">Dinoflagellate</name>
    <dbReference type="NCBI Taxonomy" id="89957"/>
    <lineage>
        <taxon>Eukaryota</taxon>
        <taxon>Sar</taxon>
        <taxon>Alveolata</taxon>
        <taxon>Dinophyceae</taxon>
        <taxon>Suessiales</taxon>
        <taxon>Suessiaceae</taxon>
        <taxon>Polarella</taxon>
    </lineage>
</organism>
<evidence type="ECO:0000313" key="1">
    <source>
        <dbReference type="EMBL" id="CAE8678854.1"/>
    </source>
</evidence>
<evidence type="ECO:0000313" key="2">
    <source>
        <dbReference type="Proteomes" id="UP000626109"/>
    </source>
</evidence>
<reference evidence="1" key="1">
    <citation type="submission" date="2021-02" db="EMBL/GenBank/DDBJ databases">
        <authorList>
            <person name="Dougan E. K."/>
            <person name="Rhodes N."/>
            <person name="Thang M."/>
            <person name="Chan C."/>
        </authorList>
    </citation>
    <scope>NUCLEOTIDE SEQUENCE</scope>
</reference>
<dbReference type="AlphaFoldDB" id="A0A813JMB1"/>
<gene>
    <name evidence="1" type="ORF">PGLA2088_LOCUS21041</name>
</gene>
<proteinExistence type="predicted"/>
<protein>
    <submittedName>
        <fullName evidence="1">Uncharacterized protein</fullName>
    </submittedName>
</protein>
<dbReference type="Proteomes" id="UP000626109">
    <property type="component" value="Unassembled WGS sequence"/>
</dbReference>
<sequence>MALAQQAATAAELLRALQNADSAIRKAAEQKLEEALKSTPNELVRSLVALSPAMPVWATAAAAAAQWRTMGPIERRCSQGVLWAN</sequence>
<dbReference type="EMBL" id="CAJNNW010025716">
    <property type="protein sequence ID" value="CAE8678854.1"/>
    <property type="molecule type" value="Genomic_DNA"/>
</dbReference>